<sequence length="59" mass="7023">MTLFTPSLSPLDLQQIVFAFRVYLVSFFQGPWHPPDHFQPIQLLSAWLRPPQYIWHQAD</sequence>
<evidence type="ECO:0000313" key="1">
    <source>
        <dbReference type="EMBL" id="KAL0292404.1"/>
    </source>
</evidence>
<proteinExistence type="predicted"/>
<comment type="caution">
    <text evidence="1">The sequence shown here is derived from an EMBL/GenBank/DDBJ whole genome shotgun (WGS) entry which is preliminary data.</text>
</comment>
<protein>
    <submittedName>
        <fullName evidence="1">Uncharacterized protein</fullName>
    </submittedName>
</protein>
<accession>A0AAW2JD61</accession>
<reference evidence="1" key="1">
    <citation type="submission" date="2020-06" db="EMBL/GenBank/DDBJ databases">
        <authorList>
            <person name="Li T."/>
            <person name="Hu X."/>
            <person name="Zhang T."/>
            <person name="Song X."/>
            <person name="Zhang H."/>
            <person name="Dai N."/>
            <person name="Sheng W."/>
            <person name="Hou X."/>
            <person name="Wei L."/>
        </authorList>
    </citation>
    <scope>NUCLEOTIDE SEQUENCE</scope>
    <source>
        <strain evidence="1">G01</strain>
        <tissue evidence="1">Leaf</tissue>
    </source>
</reference>
<gene>
    <name evidence="1" type="ORF">Sangu_3254300</name>
</gene>
<dbReference type="AlphaFoldDB" id="A0AAW2JD61"/>
<dbReference type="EMBL" id="JACGWK010001180">
    <property type="protein sequence ID" value="KAL0292404.1"/>
    <property type="molecule type" value="Genomic_DNA"/>
</dbReference>
<reference evidence="1" key="2">
    <citation type="journal article" date="2024" name="Plant">
        <title>Genomic evolution and insights into agronomic trait innovations of Sesamum species.</title>
        <authorList>
            <person name="Miao H."/>
            <person name="Wang L."/>
            <person name="Qu L."/>
            <person name="Liu H."/>
            <person name="Sun Y."/>
            <person name="Le M."/>
            <person name="Wang Q."/>
            <person name="Wei S."/>
            <person name="Zheng Y."/>
            <person name="Lin W."/>
            <person name="Duan Y."/>
            <person name="Cao H."/>
            <person name="Xiong S."/>
            <person name="Wang X."/>
            <person name="Wei L."/>
            <person name="Li C."/>
            <person name="Ma Q."/>
            <person name="Ju M."/>
            <person name="Zhao R."/>
            <person name="Li G."/>
            <person name="Mu C."/>
            <person name="Tian Q."/>
            <person name="Mei H."/>
            <person name="Zhang T."/>
            <person name="Gao T."/>
            <person name="Zhang H."/>
        </authorList>
    </citation>
    <scope>NUCLEOTIDE SEQUENCE</scope>
    <source>
        <strain evidence="1">G01</strain>
    </source>
</reference>
<name>A0AAW2JD61_9LAMI</name>
<organism evidence="1">
    <name type="scientific">Sesamum angustifolium</name>
    <dbReference type="NCBI Taxonomy" id="2727405"/>
    <lineage>
        <taxon>Eukaryota</taxon>
        <taxon>Viridiplantae</taxon>
        <taxon>Streptophyta</taxon>
        <taxon>Embryophyta</taxon>
        <taxon>Tracheophyta</taxon>
        <taxon>Spermatophyta</taxon>
        <taxon>Magnoliopsida</taxon>
        <taxon>eudicotyledons</taxon>
        <taxon>Gunneridae</taxon>
        <taxon>Pentapetalae</taxon>
        <taxon>asterids</taxon>
        <taxon>lamiids</taxon>
        <taxon>Lamiales</taxon>
        <taxon>Pedaliaceae</taxon>
        <taxon>Sesamum</taxon>
    </lineage>
</organism>